<keyword evidence="1" id="KW-1133">Transmembrane helix</keyword>
<keyword evidence="3" id="KW-1185">Reference proteome</keyword>
<dbReference type="EMBL" id="JACIJR010000001">
    <property type="protein sequence ID" value="MBB5727943.1"/>
    <property type="molecule type" value="Genomic_DNA"/>
</dbReference>
<feature type="transmembrane region" description="Helical" evidence="1">
    <location>
        <begin position="70"/>
        <end position="88"/>
    </location>
</feature>
<evidence type="ECO:0000256" key="1">
    <source>
        <dbReference type="SAM" id="Phobius"/>
    </source>
</evidence>
<keyword evidence="1" id="KW-0472">Membrane</keyword>
<dbReference type="OrthoDB" id="7584484at2"/>
<sequence>MIFEYRFRRHPILVALAAVLGFGIQCAERLMFSNSLGRPIAIDEPIIFVWSALFTALPLMVLAFQARQHVLPWLAGLGVSLWLAWWWLQKGIAYQRNPDGSGVDMGGAIMMLLAPFAITVACLWLNRWLTRDAANVR</sequence>
<gene>
    <name evidence="2" type="ORF">FHS99_000399</name>
</gene>
<dbReference type="AlphaFoldDB" id="A0A7W9BQU5"/>
<name>A0A7W9BQU5_9SPHN</name>
<dbReference type="RefSeq" id="WP_157175070.1">
    <property type="nucleotide sequence ID" value="NZ_BMJP01000001.1"/>
</dbReference>
<evidence type="ECO:0000313" key="2">
    <source>
        <dbReference type="EMBL" id="MBB5727943.1"/>
    </source>
</evidence>
<protein>
    <submittedName>
        <fullName evidence="2">Uncharacterized protein</fullName>
    </submittedName>
</protein>
<proteinExistence type="predicted"/>
<keyword evidence="1" id="KW-0812">Transmembrane</keyword>
<feature type="transmembrane region" description="Helical" evidence="1">
    <location>
        <begin position="45"/>
        <end position="63"/>
    </location>
</feature>
<feature type="transmembrane region" description="Helical" evidence="1">
    <location>
        <begin position="108"/>
        <end position="129"/>
    </location>
</feature>
<comment type="caution">
    <text evidence="2">The sequence shown here is derived from an EMBL/GenBank/DDBJ whole genome shotgun (WGS) entry which is preliminary data.</text>
</comment>
<evidence type="ECO:0000313" key="3">
    <source>
        <dbReference type="Proteomes" id="UP000546701"/>
    </source>
</evidence>
<dbReference type="Proteomes" id="UP000546701">
    <property type="component" value="Unassembled WGS sequence"/>
</dbReference>
<organism evidence="2 3">
    <name type="scientific">Sphingomonas prati</name>
    <dbReference type="NCBI Taxonomy" id="1843237"/>
    <lineage>
        <taxon>Bacteria</taxon>
        <taxon>Pseudomonadati</taxon>
        <taxon>Pseudomonadota</taxon>
        <taxon>Alphaproteobacteria</taxon>
        <taxon>Sphingomonadales</taxon>
        <taxon>Sphingomonadaceae</taxon>
        <taxon>Sphingomonas</taxon>
    </lineage>
</organism>
<reference evidence="2 3" key="1">
    <citation type="submission" date="2020-08" db="EMBL/GenBank/DDBJ databases">
        <title>Genomic Encyclopedia of Type Strains, Phase IV (KMG-IV): sequencing the most valuable type-strain genomes for metagenomic binning, comparative biology and taxonomic classification.</title>
        <authorList>
            <person name="Goeker M."/>
        </authorList>
    </citation>
    <scope>NUCLEOTIDE SEQUENCE [LARGE SCALE GENOMIC DNA]</scope>
    <source>
        <strain evidence="2 3">DSM 103336</strain>
    </source>
</reference>
<accession>A0A7W9BQU5</accession>